<dbReference type="AlphaFoldDB" id="A0A2I6S8Q1"/>
<accession>A0A2I6S8Q1</accession>
<dbReference type="Pfam" id="PF05258">
    <property type="entry name" value="DciA"/>
    <property type="match status" value="1"/>
</dbReference>
<name>A0A2I6S8Q1_9RHOO</name>
<dbReference type="RefSeq" id="WP_102247675.1">
    <property type="nucleotide sequence ID" value="NZ_CP025682.1"/>
</dbReference>
<dbReference type="KEGG" id="atw:C0099_12230"/>
<dbReference type="InterPro" id="IPR007922">
    <property type="entry name" value="DciA-like"/>
</dbReference>
<dbReference type="EMBL" id="CP025682">
    <property type="protein sequence ID" value="AUN95628.1"/>
    <property type="molecule type" value="Genomic_DNA"/>
</dbReference>
<gene>
    <name evidence="1" type="ORF">C0099_12230</name>
</gene>
<evidence type="ECO:0000313" key="1">
    <source>
        <dbReference type="EMBL" id="AUN95628.1"/>
    </source>
</evidence>
<dbReference type="OrthoDB" id="8526599at2"/>
<proteinExistence type="predicted"/>
<reference evidence="1 2" key="1">
    <citation type="submission" date="2018-01" db="EMBL/GenBank/DDBJ databases">
        <authorList>
            <person name="Fu G.-Y."/>
        </authorList>
    </citation>
    <scope>NUCLEOTIDE SEQUENCE [LARGE SCALE GENOMIC DNA]</scope>
    <source>
        <strain evidence="1 2">SY39</strain>
    </source>
</reference>
<protein>
    <submittedName>
        <fullName evidence="1">DUF721 domain-containing protein</fullName>
    </submittedName>
</protein>
<organism evidence="1 2">
    <name type="scientific">Pseudazoarcus pumilus</name>
    <dbReference type="NCBI Taxonomy" id="2067960"/>
    <lineage>
        <taxon>Bacteria</taxon>
        <taxon>Pseudomonadati</taxon>
        <taxon>Pseudomonadota</taxon>
        <taxon>Betaproteobacteria</taxon>
        <taxon>Rhodocyclales</taxon>
        <taxon>Zoogloeaceae</taxon>
        <taxon>Pseudazoarcus</taxon>
    </lineage>
</organism>
<dbReference type="Proteomes" id="UP000242205">
    <property type="component" value="Chromosome"/>
</dbReference>
<keyword evidence="2" id="KW-1185">Reference proteome</keyword>
<sequence>MSEPVQRFLGSGETLARLHDRARTLRRLQEVLARSLPGPLGEACSVANLKGDSVILIARSGSVASRLRHMAPSLTAALAAEGFAVTRVEVKVGVTVAPQEQAPRPSRTVGAAGRESLEKLIAQLPEGDALRASLQRLVDRSRPE</sequence>
<evidence type="ECO:0000313" key="2">
    <source>
        <dbReference type="Proteomes" id="UP000242205"/>
    </source>
</evidence>